<reference evidence="4" key="1">
    <citation type="submission" date="2017-02" db="UniProtKB">
        <authorList>
            <consortium name="WormBaseParasite"/>
        </authorList>
    </citation>
    <scope>IDENTIFICATION</scope>
</reference>
<feature type="region of interest" description="Disordered" evidence="1">
    <location>
        <begin position="138"/>
        <end position="180"/>
    </location>
</feature>
<feature type="region of interest" description="Disordered" evidence="1">
    <location>
        <begin position="77"/>
        <end position="98"/>
    </location>
</feature>
<dbReference type="GO" id="GO:0006811">
    <property type="term" value="P:monoatomic ion transport"/>
    <property type="evidence" value="ECO:0007669"/>
    <property type="project" value="InterPro"/>
</dbReference>
<dbReference type="GO" id="GO:0016020">
    <property type="term" value="C:membrane"/>
    <property type="evidence" value="ECO:0007669"/>
    <property type="project" value="InterPro"/>
</dbReference>
<name>A0A0R3SW94_HYMDI</name>
<evidence type="ECO:0000256" key="1">
    <source>
        <dbReference type="SAM" id="MobiDB-lite"/>
    </source>
</evidence>
<gene>
    <name evidence="2" type="ORF">HDID_LOCUS9925</name>
</gene>
<protein>
    <submittedName>
        <fullName evidence="4">Neur_chan_memb domain-containing protein</fullName>
    </submittedName>
</protein>
<dbReference type="Proteomes" id="UP000274504">
    <property type="component" value="Unassembled WGS sequence"/>
</dbReference>
<dbReference type="EMBL" id="UYSG01011446">
    <property type="protein sequence ID" value="VDL62357.1"/>
    <property type="molecule type" value="Genomic_DNA"/>
</dbReference>
<evidence type="ECO:0000313" key="4">
    <source>
        <dbReference type="WBParaSite" id="HDID_0000992701-mRNA-1"/>
    </source>
</evidence>
<dbReference type="InterPro" id="IPR036719">
    <property type="entry name" value="Neuro-gated_channel_TM_sf"/>
</dbReference>
<evidence type="ECO:0000313" key="2">
    <source>
        <dbReference type="EMBL" id="VDL62357.1"/>
    </source>
</evidence>
<proteinExistence type="predicted"/>
<evidence type="ECO:0000313" key="3">
    <source>
        <dbReference type="Proteomes" id="UP000274504"/>
    </source>
</evidence>
<dbReference type="STRING" id="6216.A0A0R3SW94"/>
<reference evidence="2 3" key="2">
    <citation type="submission" date="2018-11" db="EMBL/GenBank/DDBJ databases">
        <authorList>
            <consortium name="Pathogen Informatics"/>
        </authorList>
    </citation>
    <scope>NUCLEOTIDE SEQUENCE [LARGE SCALE GENOMIC DNA]</scope>
</reference>
<dbReference type="WBParaSite" id="HDID_0000992701-mRNA-1">
    <property type="protein sequence ID" value="HDID_0000992701-mRNA-1"/>
    <property type="gene ID" value="HDID_0000992701"/>
</dbReference>
<dbReference type="SUPFAM" id="SSF90112">
    <property type="entry name" value="Neurotransmitter-gated ion-channel transmembrane pore"/>
    <property type="match status" value="1"/>
</dbReference>
<dbReference type="AlphaFoldDB" id="A0A0R3SW94"/>
<sequence>MMLVRQSIPLPEEKKTLSHVVARTAGGGVLAGLGGSAGMGHGSRRRKVRVPELQSSKFLDDYDDDLDTGDLEGHFSSYNNYNNNNESPRRQPFGSMPNCVDGAGGWKNHMPAAGNRVGYGPQGHTTCPGCMGLADSMGDLSRRSGPQDCHSSNQAPEPIRGGNSANPNLDSEDSPIMLSSSTGLERDVRELKRYVRMFVNRQKEGARKNTIAMEWRTMALVLDRLFFFVYIATIGITGTKKDEPHPKFWISFSHCTCEYSYDSVWCVRIRERNLILKIARREKPYHILCVAKTFVIC</sequence>
<dbReference type="OrthoDB" id="6273301at2759"/>
<organism evidence="4">
    <name type="scientific">Hymenolepis diminuta</name>
    <name type="common">Rat tapeworm</name>
    <dbReference type="NCBI Taxonomy" id="6216"/>
    <lineage>
        <taxon>Eukaryota</taxon>
        <taxon>Metazoa</taxon>
        <taxon>Spiralia</taxon>
        <taxon>Lophotrochozoa</taxon>
        <taxon>Platyhelminthes</taxon>
        <taxon>Cestoda</taxon>
        <taxon>Eucestoda</taxon>
        <taxon>Cyclophyllidea</taxon>
        <taxon>Hymenolepididae</taxon>
        <taxon>Hymenolepis</taxon>
    </lineage>
</organism>
<accession>A0A0R3SW94</accession>